<proteinExistence type="predicted"/>
<gene>
    <name evidence="2" type="ORF">J1M35_18780</name>
</gene>
<dbReference type="Proteomes" id="UP000663903">
    <property type="component" value="Chromosome"/>
</dbReference>
<feature type="transmembrane region" description="Helical" evidence="1">
    <location>
        <begin position="12"/>
        <end position="35"/>
    </location>
</feature>
<keyword evidence="1" id="KW-1133">Transmembrane helix</keyword>
<keyword evidence="1" id="KW-0812">Transmembrane</keyword>
<keyword evidence="3" id="KW-1185">Reference proteome</keyword>
<evidence type="ECO:0000313" key="2">
    <source>
        <dbReference type="EMBL" id="QTD47484.1"/>
    </source>
</evidence>
<protein>
    <submittedName>
        <fullName evidence="2">Prepilin-type N-terminal cleavage/methylation domain-containing protein</fullName>
    </submittedName>
</protein>
<evidence type="ECO:0000256" key="1">
    <source>
        <dbReference type="SAM" id="Phobius"/>
    </source>
</evidence>
<dbReference type="Pfam" id="PF07963">
    <property type="entry name" value="N_methyl"/>
    <property type="match status" value="1"/>
</dbReference>
<organism evidence="2 3">
    <name type="scientific">Ottowia testudinis</name>
    <dbReference type="NCBI Taxonomy" id="2816950"/>
    <lineage>
        <taxon>Bacteria</taxon>
        <taxon>Pseudomonadati</taxon>
        <taxon>Pseudomonadota</taxon>
        <taxon>Betaproteobacteria</taxon>
        <taxon>Burkholderiales</taxon>
        <taxon>Comamonadaceae</taxon>
        <taxon>Ottowia</taxon>
    </lineage>
</organism>
<dbReference type="NCBIfam" id="TIGR02532">
    <property type="entry name" value="IV_pilin_GFxxxE"/>
    <property type="match status" value="1"/>
</dbReference>
<dbReference type="AlphaFoldDB" id="A0A975CKW2"/>
<keyword evidence="1" id="KW-0472">Membrane</keyword>
<reference evidence="2" key="1">
    <citation type="submission" date="2021-03" db="EMBL/GenBank/DDBJ databases">
        <title>Ottowia sp. 27C isolated from the cloaca of a Giant Asian pond turtle (Heosemys grandis).</title>
        <authorList>
            <person name="Spergser J."/>
            <person name="Busse H.-J."/>
        </authorList>
    </citation>
    <scope>NUCLEOTIDE SEQUENCE</scope>
    <source>
        <strain evidence="2">27C</strain>
    </source>
</reference>
<evidence type="ECO:0000313" key="3">
    <source>
        <dbReference type="Proteomes" id="UP000663903"/>
    </source>
</evidence>
<accession>A0A975CKW2</accession>
<dbReference type="EMBL" id="CP071796">
    <property type="protein sequence ID" value="QTD47484.1"/>
    <property type="molecule type" value="Genomic_DNA"/>
</dbReference>
<dbReference type="KEGG" id="otd:J1M35_18780"/>
<name>A0A975CKW2_9BURK</name>
<dbReference type="InterPro" id="IPR012902">
    <property type="entry name" value="N_methyl_site"/>
</dbReference>
<sequence>MSRVGWSAHTSQYGFSLLEALVAMAIASIAFAALYRTVGQSAKAAVDVDARIEASLVAQSVLASASFAEDFAPLQAGQAGAWRWSLRVVPEQVLLQDANGQPLATPAVPSARVELSVVGGDSAVPILNWTAWKPYRAAP</sequence>